<sequence>MLHIAYIGNGKSVNRYHAPFVLTRPDAWHIQTIYDRHVNTPKWPHLEGVHYTDQLEDIWQDDRIDLVVVSTGVDSHFEYGMQALKHGKNVLIEKPMTRTYQEAKMLFDTAKRKGLFVQCYQNRRFDADYLTTLKVIESGKLGEIYEVDMHFDYYRPEVPQNAMHTPPYHSFLYGHGCHTIDQVIAYWGKPQHIHYDVQCLCGTDHMNDYFDVDLYYPGLKVSVKSSYFRIKPRPSFVVYGKRGMFIKEKKDRQEEHLKLFYMPGQPDFGLDRPEDYGTLTYVDDKGIYHEEKVISEQGDYARIYDGIEASLLHQTEKLIKDEETLTLMEILETGIKQQREGGSSDD</sequence>
<dbReference type="EMBL" id="DVMJ01000062">
    <property type="protein sequence ID" value="HIU13890.1"/>
    <property type="molecule type" value="Genomic_DNA"/>
</dbReference>
<reference evidence="4" key="2">
    <citation type="journal article" date="2021" name="PeerJ">
        <title>Extensive microbial diversity within the chicken gut microbiome revealed by metagenomics and culture.</title>
        <authorList>
            <person name="Gilroy R."/>
            <person name="Ravi A."/>
            <person name="Getino M."/>
            <person name="Pursley I."/>
            <person name="Horton D.L."/>
            <person name="Alikhan N.F."/>
            <person name="Baker D."/>
            <person name="Gharbi K."/>
            <person name="Hall N."/>
            <person name="Watson M."/>
            <person name="Adriaenssens E.M."/>
            <person name="Foster-Nyarko E."/>
            <person name="Jarju S."/>
            <person name="Secka A."/>
            <person name="Antonio M."/>
            <person name="Oren A."/>
            <person name="Chaudhuri R.R."/>
            <person name="La Ragione R."/>
            <person name="Hildebrand F."/>
            <person name="Pallen M.J."/>
        </authorList>
    </citation>
    <scope>NUCLEOTIDE SEQUENCE</scope>
    <source>
        <strain evidence="4">CHK195-11698</strain>
    </source>
</reference>
<comment type="caution">
    <text evidence="4">The sequence shown here is derived from an EMBL/GenBank/DDBJ whole genome shotgun (WGS) entry which is preliminary data.</text>
</comment>
<dbReference type="Gene3D" id="3.40.50.720">
    <property type="entry name" value="NAD(P)-binding Rossmann-like Domain"/>
    <property type="match status" value="1"/>
</dbReference>
<evidence type="ECO:0000256" key="1">
    <source>
        <dbReference type="ARBA" id="ARBA00010928"/>
    </source>
</evidence>
<dbReference type="Gene3D" id="3.30.360.10">
    <property type="entry name" value="Dihydrodipicolinate Reductase, domain 2"/>
    <property type="match status" value="1"/>
</dbReference>
<organism evidence="4 5">
    <name type="scientific">Candidatus Fimiplasma intestinipullorum</name>
    <dbReference type="NCBI Taxonomy" id="2840825"/>
    <lineage>
        <taxon>Bacteria</taxon>
        <taxon>Bacillati</taxon>
        <taxon>Bacillota</taxon>
        <taxon>Clostridia</taxon>
        <taxon>Eubacteriales</taxon>
        <taxon>Candidatus Fimiplasma</taxon>
    </lineage>
</organism>
<evidence type="ECO:0000259" key="3">
    <source>
        <dbReference type="Pfam" id="PF02894"/>
    </source>
</evidence>
<evidence type="ECO:0000313" key="4">
    <source>
        <dbReference type="EMBL" id="HIU13890.1"/>
    </source>
</evidence>
<dbReference type="Proteomes" id="UP000824175">
    <property type="component" value="Unassembled WGS sequence"/>
</dbReference>
<protein>
    <submittedName>
        <fullName evidence="4">Oxidoreductase</fullName>
    </submittedName>
</protein>
<evidence type="ECO:0000259" key="2">
    <source>
        <dbReference type="Pfam" id="PF01408"/>
    </source>
</evidence>
<dbReference type="InterPro" id="IPR051317">
    <property type="entry name" value="Gfo/Idh/MocA_oxidoreduct"/>
</dbReference>
<dbReference type="InterPro" id="IPR000683">
    <property type="entry name" value="Gfo/Idh/MocA-like_OxRdtase_N"/>
</dbReference>
<dbReference type="AlphaFoldDB" id="A0A9D1HNN8"/>
<dbReference type="Pfam" id="PF01408">
    <property type="entry name" value="GFO_IDH_MocA"/>
    <property type="match status" value="1"/>
</dbReference>
<dbReference type="PANTHER" id="PTHR43708">
    <property type="entry name" value="CONSERVED EXPRESSED OXIDOREDUCTASE (EUROFUNG)"/>
    <property type="match status" value="1"/>
</dbReference>
<feature type="domain" description="Gfo/Idh/MocA-like oxidoreductase N-terminal" evidence="2">
    <location>
        <begin position="3"/>
        <end position="118"/>
    </location>
</feature>
<dbReference type="InterPro" id="IPR036291">
    <property type="entry name" value="NAD(P)-bd_dom_sf"/>
</dbReference>
<dbReference type="NCBIfam" id="NF007574">
    <property type="entry name" value="PRK10206.1"/>
    <property type="match status" value="1"/>
</dbReference>
<dbReference type="InterPro" id="IPR004104">
    <property type="entry name" value="Gfo/Idh/MocA-like_OxRdtase_C"/>
</dbReference>
<evidence type="ECO:0000313" key="5">
    <source>
        <dbReference type="Proteomes" id="UP000824175"/>
    </source>
</evidence>
<accession>A0A9D1HNN8</accession>
<gene>
    <name evidence="4" type="ORF">IAD15_07475</name>
</gene>
<proteinExistence type="inferred from homology"/>
<feature type="domain" description="Gfo/Idh/MocA-like oxidoreductase C-terminal" evidence="3">
    <location>
        <begin position="135"/>
        <end position="341"/>
    </location>
</feature>
<dbReference type="PANTHER" id="PTHR43708:SF7">
    <property type="entry name" value="OXIDOREDUCTASE"/>
    <property type="match status" value="1"/>
</dbReference>
<dbReference type="GO" id="GO:0000166">
    <property type="term" value="F:nucleotide binding"/>
    <property type="evidence" value="ECO:0007669"/>
    <property type="project" value="InterPro"/>
</dbReference>
<dbReference type="Pfam" id="PF02894">
    <property type="entry name" value="GFO_IDH_MocA_C"/>
    <property type="match status" value="1"/>
</dbReference>
<reference evidence="4" key="1">
    <citation type="submission" date="2020-10" db="EMBL/GenBank/DDBJ databases">
        <authorList>
            <person name="Gilroy R."/>
        </authorList>
    </citation>
    <scope>NUCLEOTIDE SEQUENCE</scope>
    <source>
        <strain evidence="4">CHK195-11698</strain>
    </source>
</reference>
<dbReference type="SUPFAM" id="SSF51735">
    <property type="entry name" value="NAD(P)-binding Rossmann-fold domains"/>
    <property type="match status" value="1"/>
</dbReference>
<comment type="similarity">
    <text evidence="1">Belongs to the Gfo/Idh/MocA family.</text>
</comment>
<name>A0A9D1HNN8_9FIRM</name>